<dbReference type="PANTHER" id="PTHR43689:SF8">
    <property type="entry name" value="ALPHA_BETA-HYDROLASES SUPERFAMILY PROTEIN"/>
    <property type="match status" value="1"/>
</dbReference>
<reference evidence="2" key="1">
    <citation type="submission" date="2020-06" db="EMBL/GenBank/DDBJ databases">
        <title>Stable isotope informed genome-resolved metagenomics uncovers potential trophic interactions in rhizosphere soil.</title>
        <authorList>
            <person name="Starr E.P."/>
            <person name="Shi S."/>
            <person name="Blazewicz S.J."/>
            <person name="Koch B.J."/>
            <person name="Probst A.J."/>
            <person name="Hungate B.A."/>
            <person name="Pett-Ridge J."/>
            <person name="Firestone M.K."/>
            <person name="Banfield J.F."/>
        </authorList>
    </citation>
    <scope>NUCLEOTIDE SEQUENCE</scope>
    <source>
        <strain evidence="2">YM_69_17</strain>
    </source>
</reference>
<dbReference type="Gene3D" id="3.40.50.1820">
    <property type="entry name" value="alpha/beta hydrolase"/>
    <property type="match status" value="1"/>
</dbReference>
<sequence length="269" mass="30065">MLTLDRRFTFRGQSVAWGAFGDGPPLVLLHGTPFSSQVWRRIAPLAAARWRVHVFDLLGYGQSEQRDGQDVSPAVQNALFAALLQEWGLEQPEVLAHDFGGMTALRAHYLEGCRYRRLTLIDPVALPPSGSPFFLHVAAHEAAFAGLPDYAHEALLRVYIQGAARNPLTEEAMAIHMRPWQGEVGRPAFYRQIAQMHDRYLEEIAPRYAPMPWPVEILWGEEDRWIPIAQGERLAAKLTGGALTRVPESGHLMQEDAPEAIVAALFRGM</sequence>
<dbReference type="EMBL" id="JAEKLZ010000304">
    <property type="protein sequence ID" value="MBW8727787.1"/>
    <property type="molecule type" value="Genomic_DNA"/>
</dbReference>
<dbReference type="AlphaFoldDB" id="A0A952FNC1"/>
<evidence type="ECO:0000313" key="3">
    <source>
        <dbReference type="Proteomes" id="UP000700706"/>
    </source>
</evidence>
<dbReference type="PRINTS" id="PR00111">
    <property type="entry name" value="ABHYDROLASE"/>
</dbReference>
<dbReference type="PANTHER" id="PTHR43689">
    <property type="entry name" value="HYDROLASE"/>
    <property type="match status" value="1"/>
</dbReference>
<proteinExistence type="predicted"/>
<feature type="domain" description="AB hydrolase-1" evidence="1">
    <location>
        <begin position="26"/>
        <end position="264"/>
    </location>
</feature>
<dbReference type="InterPro" id="IPR029058">
    <property type="entry name" value="AB_hydrolase_fold"/>
</dbReference>
<keyword evidence="2" id="KW-0378">Hydrolase</keyword>
<dbReference type="GO" id="GO:0016787">
    <property type="term" value="F:hydrolase activity"/>
    <property type="evidence" value="ECO:0007669"/>
    <property type="project" value="UniProtKB-KW"/>
</dbReference>
<evidence type="ECO:0000259" key="1">
    <source>
        <dbReference type="Pfam" id="PF12697"/>
    </source>
</evidence>
<accession>A0A952FNC1</accession>
<comment type="caution">
    <text evidence="2">The sequence shown here is derived from an EMBL/GenBank/DDBJ whole genome shotgun (WGS) entry which is preliminary data.</text>
</comment>
<dbReference type="Proteomes" id="UP000700706">
    <property type="component" value="Unassembled WGS sequence"/>
</dbReference>
<organism evidence="2 3">
    <name type="scientific">Inquilinus limosus</name>
    <dbReference type="NCBI Taxonomy" id="171674"/>
    <lineage>
        <taxon>Bacteria</taxon>
        <taxon>Pseudomonadati</taxon>
        <taxon>Pseudomonadota</taxon>
        <taxon>Alphaproteobacteria</taxon>
        <taxon>Rhodospirillales</taxon>
        <taxon>Rhodospirillaceae</taxon>
        <taxon>Inquilinus</taxon>
    </lineage>
</organism>
<gene>
    <name evidence="2" type="ORF">JF625_21900</name>
</gene>
<dbReference type="Pfam" id="PF12697">
    <property type="entry name" value="Abhydrolase_6"/>
    <property type="match status" value="1"/>
</dbReference>
<dbReference type="SUPFAM" id="SSF53474">
    <property type="entry name" value="alpha/beta-Hydrolases"/>
    <property type="match status" value="1"/>
</dbReference>
<protein>
    <submittedName>
        <fullName evidence="2">Alpha/beta hydrolase</fullName>
    </submittedName>
</protein>
<name>A0A952FNC1_9PROT</name>
<dbReference type="InterPro" id="IPR000073">
    <property type="entry name" value="AB_hydrolase_1"/>
</dbReference>
<evidence type="ECO:0000313" key="2">
    <source>
        <dbReference type="EMBL" id="MBW8727787.1"/>
    </source>
</evidence>